<evidence type="ECO:0000313" key="3">
    <source>
        <dbReference type="EMBL" id="MCF2532219.1"/>
    </source>
</evidence>
<gene>
    <name evidence="3" type="ORF">LZ495_34070</name>
</gene>
<dbReference type="InterPro" id="IPR002372">
    <property type="entry name" value="PQQ_rpt_dom"/>
</dbReference>
<reference evidence="3" key="1">
    <citation type="submission" date="2022-01" db="EMBL/GenBank/DDBJ databases">
        <title>Genome-Based Taxonomic Classification of the Phylum Actinobacteria.</title>
        <authorList>
            <person name="Gao Y."/>
        </authorList>
    </citation>
    <scope>NUCLEOTIDE SEQUENCE</scope>
    <source>
        <strain evidence="3">KLBMP 8922</strain>
    </source>
</reference>
<sequence>MVAATLAVSGCSGAWSSGQDEPSTPPTAEQRSGGVPDGSGGPGGGAGTAGALPDFDPPGEFDPRPFKVTGAGYAGRARTHLVSGGSLFLTSGQSCTVYEYDLATGRKLSERRELSSRAPRAATGVDVVAVLAETRRGPVALCAYPRVEPGRAQVRIDGLPLRGGALWTADIDDPGGVHYRLEWAPSTSQYQALVMLSRETAVVDAESGRVMWSLRGSRVFVAGSVVAWTENGLLRGRDAVTGAAVWEHTRVQMVGSEYFPIGGVLVAVGQDTTDPEARRDDRSGSGFVHYMTDLRTGEVVAMVPVPRSGPLVSTTLQCVGDERVVACSVTGFAYGVDVATHRVLWQLDALRSEVVPELVGARDGVLYAWVPGRPLVVLDALTGAELVTDTRARPAWAFAAFRDFQVGAGYAVACAPASGAGCEIFRATG</sequence>
<dbReference type="EMBL" id="JAKFHA010000031">
    <property type="protein sequence ID" value="MCF2532219.1"/>
    <property type="molecule type" value="Genomic_DNA"/>
</dbReference>
<comment type="caution">
    <text evidence="3">The sequence shown here is derived from an EMBL/GenBank/DDBJ whole genome shotgun (WGS) entry which is preliminary data.</text>
</comment>
<evidence type="ECO:0000259" key="2">
    <source>
        <dbReference type="Pfam" id="PF13360"/>
    </source>
</evidence>
<feature type="compositionally biased region" description="Gly residues" evidence="1">
    <location>
        <begin position="35"/>
        <end position="48"/>
    </location>
</feature>
<protein>
    <submittedName>
        <fullName evidence="3">PQQ-binding-like beta-propeller repeat protein</fullName>
    </submittedName>
</protein>
<dbReference type="Pfam" id="PF13360">
    <property type="entry name" value="PQQ_2"/>
    <property type="match status" value="1"/>
</dbReference>
<proteinExistence type="predicted"/>
<accession>A0AA41Q611</accession>
<evidence type="ECO:0000256" key="1">
    <source>
        <dbReference type="SAM" id="MobiDB-lite"/>
    </source>
</evidence>
<dbReference type="Gene3D" id="2.130.10.10">
    <property type="entry name" value="YVTN repeat-like/Quinoprotein amine dehydrogenase"/>
    <property type="match status" value="2"/>
</dbReference>
<dbReference type="InterPro" id="IPR015943">
    <property type="entry name" value="WD40/YVTN_repeat-like_dom_sf"/>
</dbReference>
<dbReference type="Proteomes" id="UP001165378">
    <property type="component" value="Unassembled WGS sequence"/>
</dbReference>
<feature type="domain" description="Pyrrolo-quinoline quinone repeat" evidence="2">
    <location>
        <begin position="162"/>
        <end position="346"/>
    </location>
</feature>
<dbReference type="InterPro" id="IPR011047">
    <property type="entry name" value="Quinoprotein_ADH-like_sf"/>
</dbReference>
<feature type="compositionally biased region" description="Polar residues" evidence="1">
    <location>
        <begin position="14"/>
        <end position="30"/>
    </location>
</feature>
<organism evidence="3 4">
    <name type="scientific">Yinghuangia soli</name>
    <dbReference type="NCBI Taxonomy" id="2908204"/>
    <lineage>
        <taxon>Bacteria</taxon>
        <taxon>Bacillati</taxon>
        <taxon>Actinomycetota</taxon>
        <taxon>Actinomycetes</taxon>
        <taxon>Kitasatosporales</taxon>
        <taxon>Streptomycetaceae</taxon>
        <taxon>Yinghuangia</taxon>
    </lineage>
</organism>
<name>A0AA41Q611_9ACTN</name>
<evidence type="ECO:0000313" key="4">
    <source>
        <dbReference type="Proteomes" id="UP001165378"/>
    </source>
</evidence>
<dbReference type="RefSeq" id="WP_235056996.1">
    <property type="nucleotide sequence ID" value="NZ_JAKFHA010000031.1"/>
</dbReference>
<feature type="region of interest" description="Disordered" evidence="1">
    <location>
        <begin position="1"/>
        <end position="67"/>
    </location>
</feature>
<keyword evidence="4" id="KW-1185">Reference proteome</keyword>
<dbReference type="AlphaFoldDB" id="A0AA41Q611"/>
<dbReference type="SUPFAM" id="SSF50998">
    <property type="entry name" value="Quinoprotein alcohol dehydrogenase-like"/>
    <property type="match status" value="1"/>
</dbReference>